<feature type="binding site" evidence="6">
    <location>
        <position position="275"/>
    </location>
    <ligand>
        <name>substrate</name>
    </ligand>
</feature>
<keyword evidence="9" id="KW-0418">Kinase</keyword>
<evidence type="ECO:0000256" key="4">
    <source>
        <dbReference type="ARBA" id="ARBA00022801"/>
    </source>
</evidence>
<dbReference type="GO" id="GO:0006000">
    <property type="term" value="P:fructose metabolic process"/>
    <property type="evidence" value="ECO:0007669"/>
    <property type="project" value="InterPro"/>
</dbReference>
<dbReference type="FunFam" id="3.40.50.300:FF:000644">
    <property type="entry name" value="GpmB, Fructose-2,6-bisphosphatase"/>
    <property type="match status" value="1"/>
</dbReference>
<dbReference type="EMBL" id="MCGE01000007">
    <property type="protein sequence ID" value="ORZ19485.1"/>
    <property type="molecule type" value="Genomic_DNA"/>
</dbReference>
<evidence type="ECO:0000313" key="9">
    <source>
        <dbReference type="EMBL" id="ORZ19485.1"/>
    </source>
</evidence>
<feature type="binding site" evidence="6">
    <location>
        <begin position="224"/>
        <end position="231"/>
    </location>
    <ligand>
        <name>substrate</name>
    </ligand>
</feature>
<dbReference type="InterPro" id="IPR013079">
    <property type="entry name" value="6Phosfructo_kin"/>
</dbReference>
<dbReference type="CDD" id="cd07067">
    <property type="entry name" value="HP_PGM_like"/>
    <property type="match status" value="1"/>
</dbReference>
<evidence type="ECO:0000256" key="6">
    <source>
        <dbReference type="PIRSR" id="PIRSR613078-2"/>
    </source>
</evidence>
<evidence type="ECO:0000256" key="5">
    <source>
        <dbReference type="ARBA" id="ARBA00022840"/>
    </source>
</evidence>
<dbReference type="FunFam" id="3.40.50.1240:FF:000005">
    <property type="entry name" value="GpmB, Fructose-2,6-bisphosphatase"/>
    <property type="match status" value="1"/>
</dbReference>
<dbReference type="SUPFAM" id="SSF53254">
    <property type="entry name" value="Phosphoglycerate mutase-like"/>
    <property type="match status" value="1"/>
</dbReference>
<feature type="compositionally biased region" description="Low complexity" evidence="7">
    <location>
        <begin position="437"/>
        <end position="450"/>
    </location>
</feature>
<dbReference type="SUPFAM" id="SSF52540">
    <property type="entry name" value="P-loop containing nucleoside triphosphate hydrolases"/>
    <property type="match status" value="1"/>
</dbReference>
<keyword evidence="3" id="KW-0547">Nucleotide-binding</keyword>
<dbReference type="GO" id="GO:0004331">
    <property type="term" value="F:fructose-2,6-bisphosphate 2-phosphatase activity"/>
    <property type="evidence" value="ECO:0007669"/>
    <property type="project" value="UniProtKB-EC"/>
</dbReference>
<dbReference type="GO" id="GO:0005524">
    <property type="term" value="F:ATP binding"/>
    <property type="evidence" value="ECO:0007669"/>
    <property type="project" value="UniProtKB-KW"/>
</dbReference>
<keyword evidence="5" id="KW-0067">ATP-binding</keyword>
<dbReference type="InterPro" id="IPR001345">
    <property type="entry name" value="PG/BPGM_mutase_AS"/>
</dbReference>
<dbReference type="PROSITE" id="PS00175">
    <property type="entry name" value="PG_MUTASE"/>
    <property type="match status" value="1"/>
</dbReference>
<proteinExistence type="inferred from homology"/>
<dbReference type="Pfam" id="PF01591">
    <property type="entry name" value="6PF2K"/>
    <property type="match status" value="1"/>
</dbReference>
<protein>
    <recommendedName>
        <fullName evidence="2">fructose-2,6-bisphosphate 2-phosphatase</fullName>
        <ecNumber evidence="2">3.1.3.46</ecNumber>
    </recommendedName>
</protein>
<dbReference type="Proteomes" id="UP000193560">
    <property type="component" value="Unassembled WGS sequence"/>
</dbReference>
<keyword evidence="9" id="KW-0808">Transferase</keyword>
<dbReference type="GO" id="GO:0005829">
    <property type="term" value="C:cytosol"/>
    <property type="evidence" value="ECO:0007669"/>
    <property type="project" value="TreeGrafter"/>
</dbReference>
<dbReference type="InterPro" id="IPR027417">
    <property type="entry name" value="P-loop_NTPase"/>
</dbReference>
<keyword evidence="10" id="KW-1185">Reference proteome</keyword>
<feature type="region of interest" description="Disordered" evidence="7">
    <location>
        <begin position="414"/>
        <end position="457"/>
    </location>
</feature>
<dbReference type="InterPro" id="IPR029033">
    <property type="entry name" value="His_PPase_superfam"/>
</dbReference>
<sequence length="457" mass="52155">MASKMNFTPRIACVMVGLPARGKTYISQKVCRYFTWLGIAAKVFNVGNCRRELYGAQQDNTFFDSNNVSGKKQRMEAASMTLQQMLNWYDQEDGVVGIYDATNSTLERRSWLYNTLTPKGIQVFFIESICDDESLVSANIRDVKLSSPDYKLMDPALAVSDFQARIGQYTNQYQTIVEQDYSYIKLINVGSQVIVNMVKGYLESRIVYYLMNLHIKGRKIYMSRHGESMYNLEGKLGGDSDLSPSGRLYAEMLPGIIKEKLGGKELVVWTSTLKRTIQTSEHLPYLKQHRKALDELDAGVCDGLTYEQVEEQYPEDFARRDDDKYNYRYHGGESYRDVVHRLEPVIMDLERQGDILIIGHQAVIRCIYGYFMNYNQEDLPYIKIPLHTLIELTPKAYYCEEKFYKADVPAVDTHRAKPTEPRPIHTQAAPGSSGEVPLLPTPSLFPSSPSIDTFSPS</sequence>
<dbReference type="Gene3D" id="3.40.50.1240">
    <property type="entry name" value="Phosphoglycerate mutase-like"/>
    <property type="match status" value="1"/>
</dbReference>
<dbReference type="STRING" id="90262.A0A1X2INA3"/>
<dbReference type="PRINTS" id="PR00991">
    <property type="entry name" value="6PFRUCTKNASE"/>
</dbReference>
<dbReference type="EC" id="3.1.3.46" evidence="2"/>
<dbReference type="PIRSF" id="PIRSF000709">
    <property type="entry name" value="6PFK_2-Ptase"/>
    <property type="match status" value="1"/>
</dbReference>
<comment type="caution">
    <text evidence="9">The sequence shown here is derived from an EMBL/GenBank/DDBJ whole genome shotgun (WGS) entry which is preliminary data.</text>
</comment>
<dbReference type="PANTHER" id="PTHR10606">
    <property type="entry name" value="6-PHOSPHOFRUCTO-2-KINASE/FRUCTOSE-2,6-BISPHOSPHATASE"/>
    <property type="match status" value="1"/>
</dbReference>
<reference evidence="9 10" key="1">
    <citation type="submission" date="2016-07" db="EMBL/GenBank/DDBJ databases">
        <title>Pervasive Adenine N6-methylation of Active Genes in Fungi.</title>
        <authorList>
            <consortium name="DOE Joint Genome Institute"/>
            <person name="Mondo S.J."/>
            <person name="Dannebaum R.O."/>
            <person name="Kuo R.C."/>
            <person name="Labutti K."/>
            <person name="Haridas S."/>
            <person name="Kuo A."/>
            <person name="Salamov A."/>
            <person name="Ahrendt S.R."/>
            <person name="Lipzen A."/>
            <person name="Sullivan W."/>
            <person name="Andreopoulos W.B."/>
            <person name="Clum A."/>
            <person name="Lindquist E."/>
            <person name="Daum C."/>
            <person name="Ramamoorthy G.K."/>
            <person name="Gryganskyi A."/>
            <person name="Culley D."/>
            <person name="Magnuson J.K."/>
            <person name="James T.Y."/>
            <person name="O'Malley M.A."/>
            <person name="Stajich J.E."/>
            <person name="Spatafora J.W."/>
            <person name="Visel A."/>
            <person name="Grigoriev I.V."/>
        </authorList>
    </citation>
    <scope>NUCLEOTIDE SEQUENCE [LARGE SCALE GENOMIC DNA]</scope>
    <source>
        <strain evidence="9 10">NRRL 1336</strain>
    </source>
</reference>
<evidence type="ECO:0000256" key="2">
    <source>
        <dbReference type="ARBA" id="ARBA00013067"/>
    </source>
</evidence>
<dbReference type="SMART" id="SM00855">
    <property type="entry name" value="PGAM"/>
    <property type="match status" value="1"/>
</dbReference>
<dbReference type="PANTHER" id="PTHR10606:SF44">
    <property type="entry name" value="6-PHOSPHOFRUCTO 2-KINASE_FRUCTOSE 2,6-BISPHOSPHATASE LONG FORM"/>
    <property type="match status" value="1"/>
</dbReference>
<dbReference type="InterPro" id="IPR003094">
    <property type="entry name" value="6Pfruct_kin"/>
</dbReference>
<comment type="similarity">
    <text evidence="1">In the C-terminal section; belongs to the phosphoglycerate mutase family.</text>
</comment>
<evidence type="ECO:0000259" key="8">
    <source>
        <dbReference type="Pfam" id="PF01591"/>
    </source>
</evidence>
<dbReference type="InterPro" id="IPR013078">
    <property type="entry name" value="His_Pase_superF_clade-1"/>
</dbReference>
<keyword evidence="4" id="KW-0378">Hydrolase</keyword>
<dbReference type="OrthoDB" id="267323at2759"/>
<accession>A0A1X2INA3</accession>
<dbReference type="Gene3D" id="3.40.50.300">
    <property type="entry name" value="P-loop containing nucleotide triphosphate hydrolases"/>
    <property type="match status" value="1"/>
</dbReference>
<feature type="compositionally biased region" description="Basic and acidic residues" evidence="7">
    <location>
        <begin position="414"/>
        <end position="423"/>
    </location>
</feature>
<dbReference type="AlphaFoldDB" id="A0A1X2INA3"/>
<dbReference type="GO" id="GO:0006003">
    <property type="term" value="P:fructose 2,6-bisphosphate metabolic process"/>
    <property type="evidence" value="ECO:0007669"/>
    <property type="project" value="InterPro"/>
</dbReference>
<dbReference type="Pfam" id="PF00300">
    <property type="entry name" value="His_Phos_1"/>
    <property type="match status" value="1"/>
</dbReference>
<feature type="domain" description="6-phosphofructo-2-kinase" evidence="8">
    <location>
        <begin position="10"/>
        <end position="216"/>
    </location>
</feature>
<evidence type="ECO:0000313" key="10">
    <source>
        <dbReference type="Proteomes" id="UP000193560"/>
    </source>
</evidence>
<dbReference type="GO" id="GO:0003873">
    <property type="term" value="F:6-phosphofructo-2-kinase activity"/>
    <property type="evidence" value="ECO:0007669"/>
    <property type="project" value="InterPro"/>
</dbReference>
<gene>
    <name evidence="9" type="ORF">BCR42DRAFT_409860</name>
</gene>
<organism evidence="9 10">
    <name type="scientific">Absidia repens</name>
    <dbReference type="NCBI Taxonomy" id="90262"/>
    <lineage>
        <taxon>Eukaryota</taxon>
        <taxon>Fungi</taxon>
        <taxon>Fungi incertae sedis</taxon>
        <taxon>Mucoromycota</taxon>
        <taxon>Mucoromycotina</taxon>
        <taxon>Mucoromycetes</taxon>
        <taxon>Mucorales</taxon>
        <taxon>Cunninghamellaceae</taxon>
        <taxon>Absidia</taxon>
    </lineage>
</organism>
<evidence type="ECO:0000256" key="1">
    <source>
        <dbReference type="ARBA" id="ARBA00008408"/>
    </source>
</evidence>
<evidence type="ECO:0000256" key="7">
    <source>
        <dbReference type="SAM" id="MobiDB-lite"/>
    </source>
</evidence>
<name>A0A1X2INA3_9FUNG</name>
<evidence type="ECO:0000256" key="3">
    <source>
        <dbReference type="ARBA" id="ARBA00022741"/>
    </source>
</evidence>